<evidence type="ECO:0000256" key="1">
    <source>
        <dbReference type="ARBA" id="ARBA00022553"/>
    </source>
</evidence>
<dbReference type="SMART" id="SM00448">
    <property type="entry name" value="REC"/>
    <property type="match status" value="1"/>
</dbReference>
<feature type="modified residue" description="4-aspartylphosphate" evidence="5">
    <location>
        <position position="58"/>
    </location>
</feature>
<dbReference type="CDD" id="cd17535">
    <property type="entry name" value="REC_NarL-like"/>
    <property type="match status" value="1"/>
</dbReference>
<protein>
    <submittedName>
        <fullName evidence="8">Nitrogen regulation protein C</fullName>
    </submittedName>
</protein>
<dbReference type="STRING" id="1397694.GCA_000702585_01340"/>
<dbReference type="Pfam" id="PF00196">
    <property type="entry name" value="GerE"/>
    <property type="match status" value="1"/>
</dbReference>
<dbReference type="PANTHER" id="PTHR43214">
    <property type="entry name" value="TWO-COMPONENT RESPONSE REGULATOR"/>
    <property type="match status" value="1"/>
</dbReference>
<keyword evidence="3" id="KW-0238">DNA-binding</keyword>
<accession>A0A377FRP4</accession>
<name>A0A377FRP4_9BACL</name>
<dbReference type="GO" id="GO:0006355">
    <property type="term" value="P:regulation of DNA-templated transcription"/>
    <property type="evidence" value="ECO:0007669"/>
    <property type="project" value="InterPro"/>
</dbReference>
<keyword evidence="4" id="KW-0804">Transcription</keyword>
<dbReference type="PANTHER" id="PTHR43214:SF39">
    <property type="entry name" value="TRANSCRIPTIONAL REGULATORY PROTEIN DEGU"/>
    <property type="match status" value="1"/>
</dbReference>
<dbReference type="RefSeq" id="WP_024370501.1">
    <property type="nucleotide sequence ID" value="NZ_UGGP01000001.1"/>
</dbReference>
<evidence type="ECO:0000259" key="7">
    <source>
        <dbReference type="PROSITE" id="PS50110"/>
    </source>
</evidence>
<dbReference type="CDD" id="cd06170">
    <property type="entry name" value="LuxR_C_like"/>
    <property type="match status" value="1"/>
</dbReference>
<dbReference type="InterPro" id="IPR039420">
    <property type="entry name" value="WalR-like"/>
</dbReference>
<dbReference type="SUPFAM" id="SSF52172">
    <property type="entry name" value="CheY-like"/>
    <property type="match status" value="1"/>
</dbReference>
<evidence type="ECO:0000256" key="5">
    <source>
        <dbReference type="PROSITE-ProRule" id="PRU00169"/>
    </source>
</evidence>
<dbReference type="SMART" id="SM00421">
    <property type="entry name" value="HTH_LUXR"/>
    <property type="match status" value="1"/>
</dbReference>
<evidence type="ECO:0000256" key="4">
    <source>
        <dbReference type="ARBA" id="ARBA00023163"/>
    </source>
</evidence>
<dbReference type="PROSITE" id="PS50110">
    <property type="entry name" value="RESPONSE_REGULATORY"/>
    <property type="match status" value="1"/>
</dbReference>
<dbReference type="Pfam" id="PF00072">
    <property type="entry name" value="Response_reg"/>
    <property type="match status" value="1"/>
</dbReference>
<dbReference type="InterPro" id="IPR016032">
    <property type="entry name" value="Sig_transdc_resp-reg_C-effctor"/>
</dbReference>
<dbReference type="OrthoDB" id="9780153at2"/>
<dbReference type="Proteomes" id="UP000254060">
    <property type="component" value="Unassembled WGS sequence"/>
</dbReference>
<gene>
    <name evidence="8" type="primary">nreC</name>
    <name evidence="8" type="ORF">NCTC13163_00826</name>
</gene>
<sequence>MELTQTRIAIVDDHELFREGLKRIFDLEDEFYVVAEGRTGLDAIRIANEHNPEIMILDINMPDLNGIEATKQLSLLSPDTRVLILSIHDDESYITHALEAGASGFLLKEVASTELISAVRSVAKDGAYLHPKVTTNVLKEYRRLLQIKDEHAGRNVENRTDDPVYQLLSRREVEVLHLLADGRSNRDISDMLFISEKTVKNHVSSVLRKMDVNDRTQAVVDAIRRGWVEI</sequence>
<feature type="domain" description="Response regulatory" evidence="7">
    <location>
        <begin position="7"/>
        <end position="123"/>
    </location>
</feature>
<evidence type="ECO:0000313" key="9">
    <source>
        <dbReference type="Proteomes" id="UP000254060"/>
    </source>
</evidence>
<dbReference type="AlphaFoldDB" id="A0A377FRP4"/>
<proteinExistence type="predicted"/>
<evidence type="ECO:0000259" key="6">
    <source>
        <dbReference type="PROSITE" id="PS50043"/>
    </source>
</evidence>
<dbReference type="PROSITE" id="PS50043">
    <property type="entry name" value="HTH_LUXR_2"/>
    <property type="match status" value="1"/>
</dbReference>
<dbReference type="SUPFAM" id="SSF46894">
    <property type="entry name" value="C-terminal effector domain of the bipartite response regulators"/>
    <property type="match status" value="1"/>
</dbReference>
<dbReference type="InterPro" id="IPR001789">
    <property type="entry name" value="Sig_transdc_resp-reg_receiver"/>
</dbReference>
<dbReference type="GO" id="GO:0003677">
    <property type="term" value="F:DNA binding"/>
    <property type="evidence" value="ECO:0007669"/>
    <property type="project" value="UniProtKB-KW"/>
</dbReference>
<dbReference type="InterPro" id="IPR011006">
    <property type="entry name" value="CheY-like_superfamily"/>
</dbReference>
<dbReference type="PRINTS" id="PR00038">
    <property type="entry name" value="HTHLUXR"/>
</dbReference>
<evidence type="ECO:0000256" key="2">
    <source>
        <dbReference type="ARBA" id="ARBA00023015"/>
    </source>
</evidence>
<reference evidence="8 9" key="1">
    <citation type="submission" date="2018-06" db="EMBL/GenBank/DDBJ databases">
        <authorList>
            <consortium name="Pathogen Informatics"/>
            <person name="Doyle S."/>
        </authorList>
    </citation>
    <scope>NUCLEOTIDE SEQUENCE [LARGE SCALE GENOMIC DNA]</scope>
    <source>
        <strain evidence="8 9">NCTC13163</strain>
    </source>
</reference>
<dbReference type="Gene3D" id="3.40.50.2300">
    <property type="match status" value="1"/>
</dbReference>
<dbReference type="InterPro" id="IPR000792">
    <property type="entry name" value="Tscrpt_reg_LuxR_C"/>
</dbReference>
<keyword evidence="1 5" id="KW-0597">Phosphoprotein</keyword>
<dbReference type="InterPro" id="IPR058245">
    <property type="entry name" value="NreC/VraR/RcsB-like_REC"/>
</dbReference>
<dbReference type="GO" id="GO:0000160">
    <property type="term" value="P:phosphorelay signal transduction system"/>
    <property type="evidence" value="ECO:0007669"/>
    <property type="project" value="InterPro"/>
</dbReference>
<evidence type="ECO:0000256" key="3">
    <source>
        <dbReference type="ARBA" id="ARBA00023125"/>
    </source>
</evidence>
<feature type="domain" description="HTH luxR-type" evidence="6">
    <location>
        <begin position="158"/>
        <end position="226"/>
    </location>
</feature>
<dbReference type="EMBL" id="UGGP01000001">
    <property type="protein sequence ID" value="STO07479.1"/>
    <property type="molecule type" value="Genomic_DNA"/>
</dbReference>
<dbReference type="PROSITE" id="PS00622">
    <property type="entry name" value="HTH_LUXR_1"/>
    <property type="match status" value="1"/>
</dbReference>
<evidence type="ECO:0000313" key="8">
    <source>
        <dbReference type="EMBL" id="STO07479.1"/>
    </source>
</evidence>
<organism evidence="8 9">
    <name type="scientific">Exiguobacterium aurantiacum</name>
    <dbReference type="NCBI Taxonomy" id="33987"/>
    <lineage>
        <taxon>Bacteria</taxon>
        <taxon>Bacillati</taxon>
        <taxon>Bacillota</taxon>
        <taxon>Bacilli</taxon>
        <taxon>Bacillales</taxon>
        <taxon>Bacillales Family XII. Incertae Sedis</taxon>
        <taxon>Exiguobacterium</taxon>
    </lineage>
</organism>
<keyword evidence="2" id="KW-0805">Transcription regulation</keyword>